<evidence type="ECO:0000313" key="3">
    <source>
        <dbReference type="Proteomes" id="UP000366945"/>
    </source>
</evidence>
<dbReference type="AlphaFoldDB" id="A0A5E4VQ00"/>
<accession>A0A5E4VQ00</accession>
<evidence type="ECO:0000256" key="1">
    <source>
        <dbReference type="SAM" id="SignalP"/>
    </source>
</evidence>
<sequence>MTCLNETIVGAMLLSLGGFAFAGGPGTDSSEGMMMANIAPTLPETAAMAPEPRRYLHHFETTPQQPPPAVANQGPALFPYAPSVARVEETVGSAYVVQPEYDVRHLSASPPASTGPLGPLGQTAEQANAGLLHGLPSSVAQVSIVQWNNEDSKLGSNPTRGLQVRTDDWTVSASARVALFRSHDTGATVYVRRRF</sequence>
<keyword evidence="3" id="KW-1185">Reference proteome</keyword>
<feature type="signal peptide" evidence="1">
    <location>
        <begin position="1"/>
        <end position="22"/>
    </location>
</feature>
<dbReference type="EMBL" id="CABPSK010000002">
    <property type="protein sequence ID" value="VVE14402.1"/>
    <property type="molecule type" value="Genomic_DNA"/>
</dbReference>
<organism evidence="2 3">
    <name type="scientific">Pandoraea pneumonica</name>
    <dbReference type="NCBI Taxonomy" id="2508299"/>
    <lineage>
        <taxon>Bacteria</taxon>
        <taxon>Pseudomonadati</taxon>
        <taxon>Pseudomonadota</taxon>
        <taxon>Betaproteobacteria</taxon>
        <taxon>Burkholderiales</taxon>
        <taxon>Burkholderiaceae</taxon>
        <taxon>Pandoraea</taxon>
    </lineage>
</organism>
<protein>
    <submittedName>
        <fullName evidence="2">Uncharacterized protein</fullName>
    </submittedName>
</protein>
<proteinExistence type="predicted"/>
<gene>
    <name evidence="2" type="ORF">PPN31114_02821</name>
</gene>
<keyword evidence="1" id="KW-0732">Signal</keyword>
<name>A0A5E4VQ00_9BURK</name>
<feature type="chain" id="PRO_5022915320" evidence="1">
    <location>
        <begin position="23"/>
        <end position="195"/>
    </location>
</feature>
<evidence type="ECO:0000313" key="2">
    <source>
        <dbReference type="EMBL" id="VVE14402.1"/>
    </source>
</evidence>
<dbReference type="Proteomes" id="UP000366945">
    <property type="component" value="Unassembled WGS sequence"/>
</dbReference>
<reference evidence="2 3" key="1">
    <citation type="submission" date="2019-08" db="EMBL/GenBank/DDBJ databases">
        <authorList>
            <person name="Peeters C."/>
        </authorList>
    </citation>
    <scope>NUCLEOTIDE SEQUENCE [LARGE SCALE GENOMIC DNA]</scope>
    <source>
        <strain evidence="2 3">LMG 31114</strain>
    </source>
</reference>